<proteinExistence type="predicted"/>
<dbReference type="Proteomes" id="UP001358417">
    <property type="component" value="Unassembled WGS sequence"/>
</dbReference>
<dbReference type="GO" id="GO:0005085">
    <property type="term" value="F:guanyl-nucleotide exchange factor activity"/>
    <property type="evidence" value="ECO:0007669"/>
    <property type="project" value="TreeGrafter"/>
</dbReference>
<feature type="repeat" description="RCC1" evidence="3">
    <location>
        <begin position="2"/>
        <end position="67"/>
    </location>
</feature>
<keyword evidence="2" id="KW-0677">Repeat</keyword>
<evidence type="ECO:0000313" key="5">
    <source>
        <dbReference type="EMBL" id="KAK5056045.1"/>
    </source>
</evidence>
<name>A0AAV9NFH0_9EURO</name>
<dbReference type="InterPro" id="IPR058923">
    <property type="entry name" value="RCC1-like_dom"/>
</dbReference>
<evidence type="ECO:0000313" key="6">
    <source>
        <dbReference type="Proteomes" id="UP001358417"/>
    </source>
</evidence>
<keyword evidence="6" id="KW-1185">Reference proteome</keyword>
<dbReference type="PROSITE" id="PS50012">
    <property type="entry name" value="RCC1_3"/>
    <property type="match status" value="2"/>
</dbReference>
<organism evidence="5 6">
    <name type="scientific">Exophiala bonariae</name>
    <dbReference type="NCBI Taxonomy" id="1690606"/>
    <lineage>
        <taxon>Eukaryota</taxon>
        <taxon>Fungi</taxon>
        <taxon>Dikarya</taxon>
        <taxon>Ascomycota</taxon>
        <taxon>Pezizomycotina</taxon>
        <taxon>Eurotiomycetes</taxon>
        <taxon>Chaetothyriomycetidae</taxon>
        <taxon>Chaetothyriales</taxon>
        <taxon>Herpotrichiellaceae</taxon>
        <taxon>Exophiala</taxon>
    </lineage>
</organism>
<keyword evidence="1" id="KW-0344">Guanine-nucleotide releasing factor</keyword>
<accession>A0AAV9NFH0</accession>
<gene>
    <name evidence="5" type="ORF">LTR84_012596</name>
</gene>
<dbReference type="AlphaFoldDB" id="A0AAV9NFH0"/>
<dbReference type="GO" id="GO:0005737">
    <property type="term" value="C:cytoplasm"/>
    <property type="evidence" value="ECO:0007669"/>
    <property type="project" value="TreeGrafter"/>
</dbReference>
<feature type="domain" description="RCC1-like" evidence="4">
    <location>
        <begin position="4"/>
        <end position="374"/>
    </location>
</feature>
<dbReference type="PANTHER" id="PTHR45982:SF1">
    <property type="entry name" value="REGULATOR OF CHROMOSOME CONDENSATION"/>
    <property type="match status" value="1"/>
</dbReference>
<dbReference type="PRINTS" id="PR00633">
    <property type="entry name" value="RCCNDNSATION"/>
</dbReference>
<dbReference type="EMBL" id="JAVRRD010000008">
    <property type="protein sequence ID" value="KAK5056045.1"/>
    <property type="molecule type" value="Genomic_DNA"/>
</dbReference>
<dbReference type="RefSeq" id="XP_064708015.1">
    <property type="nucleotide sequence ID" value="XM_064856115.1"/>
</dbReference>
<reference evidence="5 6" key="1">
    <citation type="submission" date="2023-08" db="EMBL/GenBank/DDBJ databases">
        <title>Black Yeasts Isolated from many extreme environments.</title>
        <authorList>
            <person name="Coleine C."/>
            <person name="Stajich J.E."/>
            <person name="Selbmann L."/>
        </authorList>
    </citation>
    <scope>NUCLEOTIDE SEQUENCE [LARGE SCALE GENOMIC DNA]</scope>
    <source>
        <strain evidence="5 6">CCFEE 5792</strain>
    </source>
</reference>
<dbReference type="PANTHER" id="PTHR45982">
    <property type="entry name" value="REGULATOR OF CHROMOSOME CONDENSATION"/>
    <property type="match status" value="1"/>
</dbReference>
<dbReference type="GeneID" id="89980738"/>
<protein>
    <recommendedName>
        <fullName evidence="4">RCC1-like domain-containing protein</fullName>
    </recommendedName>
</protein>
<dbReference type="InterPro" id="IPR000408">
    <property type="entry name" value="Reg_chr_condens"/>
</dbReference>
<dbReference type="SUPFAM" id="SSF50985">
    <property type="entry name" value="RCC1/BLIP-II"/>
    <property type="match status" value="1"/>
</dbReference>
<sequence length="381" mass="41356">MPLIYALGSNGAGQLGIGHLNDVAKPEKCMFVSKESRINVDGSQIDRERKVKKIVAGGNHTLILTEEGKVFAAGRNGDGRLGLPIEGHEDEKSKFEEVDFSESEELTACFGSDTWKVTDIAATWEASFFVVNHKFILTCGSGLKGELGLGTDIQVANTMRKVFEVDEPGVHILDIAACMAHLVFITSQGLVFGWGGCRKGQLGHDLEKEKTVWSPRRLGDDLYLKPERVVVGREYTVLMRSGENPVFWGNSKFFDPKDVKRAAENDLLVSGWSSIHLLSSRPTALITSIGRNDRGQLASRTFPPLQTLATGSEHCVGITSAGKVIAWGWGEHGNCGDPLDSKGNVVGRWNEIIIPESAEGTQANRVAAGCATTFIICDRGE</sequence>
<comment type="caution">
    <text evidence="5">The sequence shown here is derived from an EMBL/GenBank/DDBJ whole genome shotgun (WGS) entry which is preliminary data.</text>
</comment>
<evidence type="ECO:0000259" key="4">
    <source>
        <dbReference type="Pfam" id="PF25390"/>
    </source>
</evidence>
<feature type="repeat" description="RCC1" evidence="3">
    <location>
        <begin position="189"/>
        <end position="242"/>
    </location>
</feature>
<evidence type="ECO:0000256" key="3">
    <source>
        <dbReference type="PROSITE-ProRule" id="PRU00235"/>
    </source>
</evidence>
<dbReference type="InterPro" id="IPR009091">
    <property type="entry name" value="RCC1/BLIP-II"/>
</dbReference>
<evidence type="ECO:0000256" key="1">
    <source>
        <dbReference type="ARBA" id="ARBA00022658"/>
    </source>
</evidence>
<dbReference type="InterPro" id="IPR051553">
    <property type="entry name" value="Ran_GTPase-activating"/>
</dbReference>
<evidence type="ECO:0000256" key="2">
    <source>
        <dbReference type="ARBA" id="ARBA00022737"/>
    </source>
</evidence>
<dbReference type="Gene3D" id="2.130.10.30">
    <property type="entry name" value="Regulator of chromosome condensation 1/beta-lactamase-inhibitor protein II"/>
    <property type="match status" value="2"/>
</dbReference>
<dbReference type="Pfam" id="PF25390">
    <property type="entry name" value="WD40_RLD"/>
    <property type="match status" value="1"/>
</dbReference>